<sequence length="397" mass="43825">MFKLENITKLKSSLLAVGLAFALVACGESETKHESSVDGAVKYPIKDGKYSQYHVNTQSFEGFNLGREATKKEIAAWDLDVMYDGTGLPEFDMKHGEVVLDEDGNPKKAQGSVEEGMDLYESQCVMCHGDFGYGGSGYPALAGGSITSLTKQRLNPADEHPNPENPEKTIGTFWPYASTLFWYIQESMPFNHPKSLTNSETYALTAYLLSINNIEIDGESLDDDYVLDKEKFLKIVMPNVNGFYPETNTPHNPKEGVENMTKFLSDPTLYGKGTRCMSNCIEGNVEDLVMRINEDLTKSANEPLSTVRELPKVDKSLVKRGQIEYENAGCSACHANAAIGAPVLGDKDAWEKLLKNGIEQVYYNGINGINSMPPRGGTDLSDEELKIIIDYMVDSSK</sequence>
<keyword evidence="4" id="KW-0249">Electron transport</keyword>
<dbReference type="PROSITE" id="PS51257">
    <property type="entry name" value="PROKAR_LIPOPROTEIN"/>
    <property type="match status" value="1"/>
</dbReference>
<evidence type="ECO:0000256" key="5">
    <source>
        <dbReference type="ARBA" id="ARBA00023004"/>
    </source>
</evidence>
<comment type="caution">
    <text evidence="9">The sequence shown here is derived from an EMBL/GenBank/DDBJ whole genome shotgun (WGS) entry which is preliminary data.</text>
</comment>
<feature type="signal peptide" evidence="7">
    <location>
        <begin position="1"/>
        <end position="27"/>
    </location>
</feature>
<proteinExistence type="predicted"/>
<dbReference type="STRING" id="28200.GCA_001572935_00599"/>
<feature type="chain" id="PRO_5015434447" evidence="7">
    <location>
        <begin position="28"/>
        <end position="397"/>
    </location>
</feature>
<dbReference type="GO" id="GO:0005506">
    <property type="term" value="F:iron ion binding"/>
    <property type="evidence" value="ECO:0007669"/>
    <property type="project" value="InterPro"/>
</dbReference>
<dbReference type="Gene3D" id="1.10.760.10">
    <property type="entry name" value="Cytochrome c-like domain"/>
    <property type="match status" value="2"/>
</dbReference>
<name>A0A2U2C2J8_9BACT</name>
<dbReference type="RefSeq" id="WP_109065203.1">
    <property type="nucleotide sequence ID" value="NZ_QEYG01000001.1"/>
</dbReference>
<reference evidence="9 10" key="1">
    <citation type="submission" date="2018-05" db="EMBL/GenBank/DDBJ databases">
        <title>Antimicrobial susceptibility testing and genomic analysis of Arcobacter skirrowii strains and one Arcobacter butzleri isolated from German poultry farms.</title>
        <authorList>
            <person name="Haenel I."/>
            <person name="Hotzel H."/>
            <person name="Tomaso H."/>
            <person name="Busch A."/>
        </authorList>
    </citation>
    <scope>NUCLEOTIDE SEQUENCE [LARGE SCALE GENOMIC DNA]</scope>
    <source>
        <strain evidence="10">v</strain>
    </source>
</reference>
<dbReference type="Proteomes" id="UP000245014">
    <property type="component" value="Unassembled WGS sequence"/>
</dbReference>
<dbReference type="PRINTS" id="PR00607">
    <property type="entry name" value="CYTCHROMECIE"/>
</dbReference>
<evidence type="ECO:0000256" key="4">
    <source>
        <dbReference type="ARBA" id="ARBA00022982"/>
    </source>
</evidence>
<dbReference type="InterPro" id="IPR002323">
    <property type="entry name" value="Cyt_CIE"/>
</dbReference>
<dbReference type="AlphaFoldDB" id="A0A2U2C2J8"/>
<dbReference type="GO" id="GO:0020037">
    <property type="term" value="F:heme binding"/>
    <property type="evidence" value="ECO:0007669"/>
    <property type="project" value="InterPro"/>
</dbReference>
<dbReference type="SUPFAM" id="SSF46626">
    <property type="entry name" value="Cytochrome c"/>
    <property type="match status" value="2"/>
</dbReference>
<dbReference type="PANTHER" id="PTHR40942">
    <property type="match status" value="1"/>
</dbReference>
<evidence type="ECO:0000256" key="6">
    <source>
        <dbReference type="PROSITE-ProRule" id="PRU00433"/>
    </source>
</evidence>
<keyword evidence="2 6" id="KW-0349">Heme</keyword>
<evidence type="ECO:0000259" key="8">
    <source>
        <dbReference type="PROSITE" id="PS51007"/>
    </source>
</evidence>
<dbReference type="EMBL" id="QEYI01000001">
    <property type="protein sequence ID" value="PWE23218.1"/>
    <property type="molecule type" value="Genomic_DNA"/>
</dbReference>
<keyword evidence="7" id="KW-0732">Signal</keyword>
<dbReference type="PROSITE" id="PS51007">
    <property type="entry name" value="CYTC"/>
    <property type="match status" value="2"/>
</dbReference>
<evidence type="ECO:0000256" key="7">
    <source>
        <dbReference type="SAM" id="SignalP"/>
    </source>
</evidence>
<evidence type="ECO:0000313" key="10">
    <source>
        <dbReference type="Proteomes" id="UP000245014"/>
    </source>
</evidence>
<gene>
    <name evidence="9" type="ORF">DF188_00645</name>
</gene>
<dbReference type="GO" id="GO:0009055">
    <property type="term" value="F:electron transfer activity"/>
    <property type="evidence" value="ECO:0007669"/>
    <property type="project" value="InterPro"/>
</dbReference>
<evidence type="ECO:0000256" key="3">
    <source>
        <dbReference type="ARBA" id="ARBA00022723"/>
    </source>
</evidence>
<evidence type="ECO:0000256" key="2">
    <source>
        <dbReference type="ARBA" id="ARBA00022617"/>
    </source>
</evidence>
<keyword evidence="1" id="KW-0813">Transport</keyword>
<keyword evidence="3 6" id="KW-0479">Metal-binding</keyword>
<feature type="domain" description="Cytochrome c" evidence="8">
    <location>
        <begin position="111"/>
        <end position="212"/>
    </location>
</feature>
<keyword evidence="5 6" id="KW-0408">Iron</keyword>
<dbReference type="PANTHER" id="PTHR40942:SF4">
    <property type="entry name" value="CYTOCHROME C5"/>
    <property type="match status" value="1"/>
</dbReference>
<accession>A0A2U2C2J8</accession>
<dbReference type="InterPro" id="IPR009056">
    <property type="entry name" value="Cyt_c-like_dom"/>
</dbReference>
<dbReference type="InterPro" id="IPR036909">
    <property type="entry name" value="Cyt_c-like_dom_sf"/>
</dbReference>
<protein>
    <submittedName>
        <fullName evidence="9">Sulfur oxidation protein SoxCD</fullName>
    </submittedName>
</protein>
<feature type="domain" description="Cytochrome c" evidence="8">
    <location>
        <begin position="316"/>
        <end position="396"/>
    </location>
</feature>
<organism evidence="9 10">
    <name type="scientific">Aliarcobacter skirrowii</name>
    <dbReference type="NCBI Taxonomy" id="28200"/>
    <lineage>
        <taxon>Bacteria</taxon>
        <taxon>Pseudomonadati</taxon>
        <taxon>Campylobacterota</taxon>
        <taxon>Epsilonproteobacteria</taxon>
        <taxon>Campylobacterales</taxon>
        <taxon>Arcobacteraceae</taxon>
        <taxon>Aliarcobacter</taxon>
    </lineage>
</organism>
<evidence type="ECO:0000313" key="9">
    <source>
        <dbReference type="EMBL" id="PWE23218.1"/>
    </source>
</evidence>
<evidence type="ECO:0000256" key="1">
    <source>
        <dbReference type="ARBA" id="ARBA00022448"/>
    </source>
</evidence>
<dbReference type="Pfam" id="PF13442">
    <property type="entry name" value="Cytochrome_CBB3"/>
    <property type="match status" value="2"/>
</dbReference>